<feature type="coiled-coil region" evidence="2">
    <location>
        <begin position="1778"/>
        <end position="1812"/>
    </location>
</feature>
<dbReference type="InterPro" id="IPR043502">
    <property type="entry name" value="DNA/RNA_pol_sf"/>
</dbReference>
<dbReference type="GO" id="GO:0008270">
    <property type="term" value="F:zinc ion binding"/>
    <property type="evidence" value="ECO:0007669"/>
    <property type="project" value="UniProtKB-KW"/>
</dbReference>
<feature type="region of interest" description="Disordered" evidence="3">
    <location>
        <begin position="1721"/>
        <end position="1749"/>
    </location>
</feature>
<feature type="compositionally biased region" description="Basic and acidic residues" evidence="3">
    <location>
        <begin position="1928"/>
        <end position="1937"/>
    </location>
</feature>
<dbReference type="PANTHER" id="PTHR11439">
    <property type="entry name" value="GAG-POL-RELATED RETROTRANSPOSON"/>
    <property type="match status" value="1"/>
</dbReference>
<feature type="region of interest" description="Disordered" evidence="3">
    <location>
        <begin position="1334"/>
        <end position="1356"/>
    </location>
</feature>
<dbReference type="EMBL" id="BKCJ010002776">
    <property type="protein sequence ID" value="GEU50844.1"/>
    <property type="molecule type" value="Genomic_DNA"/>
</dbReference>
<accession>A0A6L2KSG8</accession>
<dbReference type="InterPro" id="IPR036875">
    <property type="entry name" value="Znf_CCHC_sf"/>
</dbReference>
<proteinExistence type="predicted"/>
<dbReference type="SMART" id="SM00343">
    <property type="entry name" value="ZnF_C2HC"/>
    <property type="match status" value="2"/>
</dbReference>
<dbReference type="InterPro" id="IPR001878">
    <property type="entry name" value="Znf_CCHC"/>
</dbReference>
<sequence>MIINLNGNGNGNVVAARAKGNAIGNSGNQIRCYNCRGLGHLGRNCTARPRKKDTTYLQTQLLIAQKEKVWIQLQAEEFDFMAADLDRSAEVHEYENYYNNEIFNMFTQEEQYTELLEPIPQQHQVQQDDNNVIYVVSSVEQSGGTVEPNPATVEETQAYFESLYNNLAIEVEKVSTEIENLNNQLSKEKSTVSSLQEEKKKLKSDFKIREDKLLDKQIQFENTIKELDNILAKMADESLANHKALEFEIKRLLRAVASQNINKKEKEYAVLWNNWNTTCEECKYDKIAYDKAYNDMQQKIERLQAQLGDLKEFQIKNYAKENAHIKTAYKNFFDFINVSQALTKGITDSLVPSVSMSSCIKNKEVDIEEHHRNLLLSKNKKHISSKCNKVKLAIRNDKSKVVCAMCKQRLINTNHVVCVLNYVNGMNSRGKKQKANVSNTKNQKKQKTKVKKLKKVGSKERLASPTPSEPSIFHRNLKLLINFIWKFLGTVCFRNDHVAAILGYGDLKWGNMLITRVYFVEGLEHNLFSVRQFYDSDLEVAFRRNTYFFRNLEGVDLSKGNRTTNLYTINLYEMACESPICLMARATSTNLWLWHQCLSNLNFDTINDLAKNDLVVGLLKFKYHKEHLCPLCEQEKSKKASHPPKPVPNSRQRLTLLHMDLCGPMRIESINVQIVSVVLIVSAASIRVNTVSKVIAIARHIVVLDLKVVFAAKLPILNPNEFNFWKMRKEQYFLMTDYSLWEVILNGDSPIPTRVVDGVVQPVAPTTAEQRLAKKNELKARGTLLIALPDKNHQSNSPQLNNDDLKQIDADDLKEMDLKWQMAMLTMRARRFLQRIGRNLGANGTTSIWFYMSKVECYNCHKRGHFARECRSPKDTRNKETQRRNVPVETSTLMHWFHSVMVLVAMIGAFRQIKNQQTMPSWHSPPQALPVLIMRKSQFDVLSYKTGLESVKARIVVYQQNENVFEEDIKLLKLDVMLRDNALVDLRKKFEKVEQERDKLKLKLEKNQTSSKNLYVSLPTSSVYDRFKSGEGYHDVPPPYTGTFMPPKPDLVFHDAHTINESGPTVLNVKPSPTKPNKDLSQSNRPSALIIEDWVSVLEDESEGEPMPTQKAPSFVQTPEHVKTPRPYVKPVEHPILAENLRKDISKSRGHRYSWNRKAYFVCKSLTYLIKDCDYYKKKMVQKPVKNHDMRGNHQYYARMTHPHPHRHVVPIAFLTRSRLVPLTAARPVTTAGNPQHALKDKRVIDGGCSRQMTGNMYYLSEFEEINRGYVAFGRNPKGGKITGSGPIWLFDIDTLNQSMNYQPVIAGNQPISSADPQNTNADATFEVKELESEVHVSPSNSAKTKKHDDKTQREVKGKNMPALEDITYSDDEEDVGAEADFSNLETNINVSPIPTIRVHKDHSVTQIIGHTREEGIDYEEVFAPVARIEAIRLFLAYASFMGFMVYQMDVKSAFLYETIKEEVYVYQHLGFEDPDYPDKVYKVVKALYGLHQAPRAWYETLANYLLENDRKSASTPFDTEKLLLKDLDGEDVDVHTYRSMIGSLMYLTSSRPNIMFAICACAYFQVTPKASHLHVVKRIFRYLKGKSHLGLWYPKDSPFNLVAYFDSDYAGASLDRKSIIGGCQFLGYRLISWQCKKQSVVATSSTEAEYVAAARCCAQVLWIQNQLLDYGLIINAVSSKLMLFGLTIDAVHLMLLGHKQVHDDVADDVADDVVDDVANVKSTLPPSPHQSPIAQPSSPPPQQPPSHDAEISMALLNQLLETCATLTKKVGYLEQDKIAQAIEITKLKQRVRRLEKKRKVKASRLKRLRKVGTAQSVESSTDTGRLPESQAQVYHLDLEHAQKVLIMQETDEAKPTRVEKVLEVVTAAKLMIEVVTTTIPITVAPVPKASAPRRRRGVIIQDPKEATTASLNVQTEKGEKEIEEEESKLSKRKSENLEQQAAKKQKIDEEVEELKTHLQIVPVVDYQIHTDVYTEATPLALNVPVMIMLVERRYPLTRFTLEQMLNNVRLEVKEVSGVSLELMRFVRRQQQEGYKPYFGVDAVEDFKEYMLRDYYCWLKTYCCCLRDKDLQESKDPQIRSGDYRRLLLLHVAKWSRETKKLDVSGGARTMLIFLRAPLFLCVEAAATACYTQNGSIIHRRFNKTPYELINDRKSDISFLYVFGALCYPKNYREDIRKLDENAKYDDYLGGSPSAATRTAPASQAPQVLQSLMTSTTTIDTAPILINLSSQATNIPNTSQDVDDYRAAERVSDDTKETVSVLTSMDATIMLSGGVAKVPTAGPPVTEVPTGSDVVPTASLIFTTAHVVTSYSRRKGKETMVESETLKKKKIQEQMDIQMARQLEEEMERDA</sequence>
<feature type="coiled-coil region" evidence="2">
    <location>
        <begin position="983"/>
        <end position="1010"/>
    </location>
</feature>
<dbReference type="Pfam" id="PF07727">
    <property type="entry name" value="RVT_2"/>
    <property type="match status" value="1"/>
</dbReference>
<dbReference type="CDD" id="cd09272">
    <property type="entry name" value="RNase_HI_RT_Ty1"/>
    <property type="match status" value="1"/>
</dbReference>
<dbReference type="Pfam" id="PF13976">
    <property type="entry name" value="gag_pre-integrs"/>
    <property type="match status" value="1"/>
</dbReference>
<dbReference type="Pfam" id="PF00098">
    <property type="entry name" value="zf-CCHC"/>
    <property type="match status" value="2"/>
</dbReference>
<dbReference type="SUPFAM" id="SSF56672">
    <property type="entry name" value="DNA/RNA polymerases"/>
    <property type="match status" value="1"/>
</dbReference>
<dbReference type="PROSITE" id="PS50158">
    <property type="entry name" value="ZF_CCHC"/>
    <property type="match status" value="2"/>
</dbReference>
<dbReference type="InterPro" id="IPR013103">
    <property type="entry name" value="RVT_2"/>
</dbReference>
<keyword evidence="1" id="KW-0863">Zinc-finger</keyword>
<evidence type="ECO:0000313" key="5">
    <source>
        <dbReference type="EMBL" id="GEU50844.1"/>
    </source>
</evidence>
<feature type="region of interest" description="Disordered" evidence="3">
    <location>
        <begin position="1103"/>
        <end position="1127"/>
    </location>
</feature>
<evidence type="ECO:0000259" key="4">
    <source>
        <dbReference type="PROSITE" id="PS50158"/>
    </source>
</evidence>
<feature type="compositionally biased region" description="Basic residues" evidence="3">
    <location>
        <begin position="442"/>
        <end position="456"/>
    </location>
</feature>
<evidence type="ECO:0000256" key="3">
    <source>
        <dbReference type="SAM" id="MobiDB-lite"/>
    </source>
</evidence>
<keyword evidence="1" id="KW-0479">Metal-binding</keyword>
<gene>
    <name evidence="5" type="ORF">Tci_022822</name>
</gene>
<name>A0A6L2KSG8_TANCI</name>
<dbReference type="Gene3D" id="4.10.60.10">
    <property type="entry name" value="Zinc finger, CCHC-type"/>
    <property type="match status" value="1"/>
</dbReference>
<feature type="domain" description="CCHC-type" evidence="4">
    <location>
        <begin position="31"/>
        <end position="45"/>
    </location>
</feature>
<feature type="coiled-coil region" evidence="2">
    <location>
        <begin position="164"/>
        <end position="212"/>
    </location>
</feature>
<feature type="region of interest" description="Disordered" evidence="3">
    <location>
        <begin position="1902"/>
        <end position="1942"/>
    </location>
</feature>
<evidence type="ECO:0000256" key="2">
    <source>
        <dbReference type="SAM" id="Coils"/>
    </source>
</evidence>
<feature type="compositionally biased region" description="Basic and acidic residues" evidence="3">
    <location>
        <begin position="1347"/>
        <end position="1356"/>
    </location>
</feature>
<keyword evidence="1" id="KW-0862">Zinc</keyword>
<feature type="region of interest" description="Disordered" evidence="3">
    <location>
        <begin position="429"/>
        <end position="468"/>
    </location>
</feature>
<organism evidence="5">
    <name type="scientific">Tanacetum cinerariifolium</name>
    <name type="common">Dalmatian daisy</name>
    <name type="synonym">Chrysanthemum cinerariifolium</name>
    <dbReference type="NCBI Taxonomy" id="118510"/>
    <lineage>
        <taxon>Eukaryota</taxon>
        <taxon>Viridiplantae</taxon>
        <taxon>Streptophyta</taxon>
        <taxon>Embryophyta</taxon>
        <taxon>Tracheophyta</taxon>
        <taxon>Spermatophyta</taxon>
        <taxon>Magnoliopsida</taxon>
        <taxon>eudicotyledons</taxon>
        <taxon>Gunneridae</taxon>
        <taxon>Pentapetalae</taxon>
        <taxon>asterids</taxon>
        <taxon>campanulids</taxon>
        <taxon>Asterales</taxon>
        <taxon>Asteraceae</taxon>
        <taxon>Asteroideae</taxon>
        <taxon>Anthemideae</taxon>
        <taxon>Anthemidinae</taxon>
        <taxon>Tanacetum</taxon>
    </lineage>
</organism>
<dbReference type="SUPFAM" id="SSF57756">
    <property type="entry name" value="Retrovirus zinc finger-like domains"/>
    <property type="match status" value="1"/>
</dbReference>
<feature type="region of interest" description="Disordered" evidence="3">
    <location>
        <begin position="1064"/>
        <end position="1083"/>
    </location>
</feature>
<protein>
    <submittedName>
        <fullName evidence="5">Uncharacterized mitochondrial protein AtMg00810-like</fullName>
    </submittedName>
</protein>
<feature type="coiled-coil region" evidence="2">
    <location>
        <begin position="286"/>
        <end position="313"/>
    </location>
</feature>
<dbReference type="InterPro" id="IPR025724">
    <property type="entry name" value="GAG-pre-integrase_dom"/>
</dbReference>
<dbReference type="GO" id="GO:0003676">
    <property type="term" value="F:nucleic acid binding"/>
    <property type="evidence" value="ECO:0007669"/>
    <property type="project" value="InterPro"/>
</dbReference>
<evidence type="ECO:0000256" key="1">
    <source>
        <dbReference type="PROSITE-ProRule" id="PRU00047"/>
    </source>
</evidence>
<dbReference type="PANTHER" id="PTHR11439:SF495">
    <property type="entry name" value="REVERSE TRANSCRIPTASE, RNA-DEPENDENT DNA POLYMERASE-RELATED"/>
    <property type="match status" value="1"/>
</dbReference>
<feature type="domain" description="CCHC-type" evidence="4">
    <location>
        <begin position="857"/>
        <end position="872"/>
    </location>
</feature>
<comment type="caution">
    <text evidence="5">The sequence shown here is derived from an EMBL/GenBank/DDBJ whole genome shotgun (WGS) entry which is preliminary data.</text>
</comment>
<keyword evidence="2" id="KW-0175">Coiled coil</keyword>
<reference evidence="5" key="1">
    <citation type="journal article" date="2019" name="Sci. Rep.">
        <title>Draft genome of Tanacetum cinerariifolium, the natural source of mosquito coil.</title>
        <authorList>
            <person name="Yamashiro T."/>
            <person name="Shiraishi A."/>
            <person name="Satake H."/>
            <person name="Nakayama K."/>
        </authorList>
    </citation>
    <scope>NUCLEOTIDE SEQUENCE</scope>
</reference>